<dbReference type="AlphaFoldDB" id="A0A6N1VJI4"/>
<dbReference type="EMBL" id="CP054836">
    <property type="protein sequence ID" value="QKV20583.1"/>
    <property type="molecule type" value="Genomic_DNA"/>
</dbReference>
<keyword evidence="1 3" id="KW-0732">Signal</keyword>
<evidence type="ECO:0000256" key="2">
    <source>
        <dbReference type="ARBA" id="ARBA00023110"/>
    </source>
</evidence>
<evidence type="ECO:0000256" key="1">
    <source>
        <dbReference type="ARBA" id="ARBA00022729"/>
    </source>
</evidence>
<organism evidence="5 6">
    <name type="scientific">Oricola thermophila</name>
    <dbReference type="NCBI Taxonomy" id="2742145"/>
    <lineage>
        <taxon>Bacteria</taxon>
        <taxon>Pseudomonadati</taxon>
        <taxon>Pseudomonadota</taxon>
        <taxon>Alphaproteobacteria</taxon>
        <taxon>Hyphomicrobiales</taxon>
        <taxon>Ahrensiaceae</taxon>
        <taxon>Oricola</taxon>
    </lineage>
</organism>
<dbReference type="PANTHER" id="PTHR47637:SF1">
    <property type="entry name" value="CHAPERONE SURA"/>
    <property type="match status" value="1"/>
</dbReference>
<feature type="signal peptide" evidence="3">
    <location>
        <begin position="1"/>
        <end position="23"/>
    </location>
</feature>
<dbReference type="InterPro" id="IPR015391">
    <property type="entry name" value="SurA_N"/>
</dbReference>
<gene>
    <name evidence="5" type="ORF">HTY61_08115</name>
</gene>
<dbReference type="Gene3D" id="1.10.4030.10">
    <property type="entry name" value="Porin chaperone SurA, peptide-binding domain"/>
    <property type="match status" value="1"/>
</dbReference>
<dbReference type="Proteomes" id="UP000509367">
    <property type="component" value="Chromosome"/>
</dbReference>
<proteinExistence type="predicted"/>
<accession>A0A6N1VJI4</accession>
<dbReference type="SUPFAM" id="SSF109998">
    <property type="entry name" value="Triger factor/SurA peptide-binding domain-like"/>
    <property type="match status" value="1"/>
</dbReference>
<dbReference type="InterPro" id="IPR027304">
    <property type="entry name" value="Trigger_fact/SurA_dom_sf"/>
</dbReference>
<evidence type="ECO:0000259" key="4">
    <source>
        <dbReference type="Pfam" id="PF09312"/>
    </source>
</evidence>
<name>A0A6N1VJI4_9HYPH</name>
<keyword evidence="5" id="KW-0413">Isomerase</keyword>
<protein>
    <submittedName>
        <fullName evidence="5">Peptidylprolyl isomerase</fullName>
    </submittedName>
</protein>
<dbReference type="GO" id="GO:0003755">
    <property type="term" value="F:peptidyl-prolyl cis-trans isomerase activity"/>
    <property type="evidence" value="ECO:0007669"/>
    <property type="project" value="UniProtKB-KW"/>
</dbReference>
<dbReference type="Pfam" id="PF09312">
    <property type="entry name" value="SurA_N"/>
    <property type="match status" value="1"/>
</dbReference>
<evidence type="ECO:0000313" key="5">
    <source>
        <dbReference type="EMBL" id="QKV20583.1"/>
    </source>
</evidence>
<evidence type="ECO:0000256" key="3">
    <source>
        <dbReference type="SAM" id="SignalP"/>
    </source>
</evidence>
<feature type="chain" id="PRO_5026850946" evidence="3">
    <location>
        <begin position="24"/>
        <end position="311"/>
    </location>
</feature>
<dbReference type="KEGG" id="orm:HTY61_08115"/>
<dbReference type="PANTHER" id="PTHR47637">
    <property type="entry name" value="CHAPERONE SURA"/>
    <property type="match status" value="1"/>
</dbReference>
<evidence type="ECO:0000313" key="6">
    <source>
        <dbReference type="Proteomes" id="UP000509367"/>
    </source>
</evidence>
<dbReference type="InterPro" id="IPR050280">
    <property type="entry name" value="OMP_Chaperone_SurA"/>
</dbReference>
<reference evidence="5 6" key="1">
    <citation type="submission" date="2020-06" db="EMBL/GenBank/DDBJ databases">
        <title>Oricola thermophila sp. nov. isolated from a tidal sediments.</title>
        <authorList>
            <person name="Kwon K.K."/>
            <person name="Yang S.-H."/>
            <person name="Park M.-J."/>
        </authorList>
    </citation>
    <scope>NUCLEOTIDE SEQUENCE [LARGE SCALE GENOMIC DNA]</scope>
    <source>
        <strain evidence="5 6">MEBiC13590</strain>
    </source>
</reference>
<keyword evidence="6" id="KW-1185">Reference proteome</keyword>
<sequence length="311" mass="34437">MTITGLKARAIAAALALAFAAPAAMVSQPIPAHASDIKVVVNDQAITSYDIARRKAFMRLQRRKGNLTQLATDELIEEALKRSAVQRAGYRIPDSRVDAAFANFARSNNLSSSQLTQILNQAGVTSKHFKEFIRLQIGWGQLVSAQSSSGKLMSEQDVVAKMLERGGEKPTSTEYTLQQVIFVVPQDKRARLPARRKEANAMRGRVDGCQNTISLAAQLRDVTVRDLGRVLELQLPPDWKKYVSGLKTGETTRTRDTENGVEFLIVCRARTVSDDRVAQLEFSTEAIESGEDESGAKLLEQLRKNARIQRR</sequence>
<keyword evidence="2" id="KW-0697">Rotamase</keyword>
<feature type="domain" description="SurA N-terminal" evidence="4">
    <location>
        <begin position="37"/>
        <end position="137"/>
    </location>
</feature>